<dbReference type="Proteomes" id="UP000257109">
    <property type="component" value="Unassembled WGS sequence"/>
</dbReference>
<gene>
    <name evidence="1" type="ORF">CR513_55090</name>
</gene>
<evidence type="ECO:0000313" key="2">
    <source>
        <dbReference type="Proteomes" id="UP000257109"/>
    </source>
</evidence>
<comment type="caution">
    <text evidence="1">The sequence shown here is derived from an EMBL/GenBank/DDBJ whole genome shotgun (WGS) entry which is preliminary data.</text>
</comment>
<feature type="non-terminal residue" evidence="1">
    <location>
        <position position="1"/>
    </location>
</feature>
<organism evidence="1 2">
    <name type="scientific">Mucuna pruriens</name>
    <name type="common">Velvet bean</name>
    <name type="synonym">Dolichos pruriens</name>
    <dbReference type="NCBI Taxonomy" id="157652"/>
    <lineage>
        <taxon>Eukaryota</taxon>
        <taxon>Viridiplantae</taxon>
        <taxon>Streptophyta</taxon>
        <taxon>Embryophyta</taxon>
        <taxon>Tracheophyta</taxon>
        <taxon>Spermatophyta</taxon>
        <taxon>Magnoliopsida</taxon>
        <taxon>eudicotyledons</taxon>
        <taxon>Gunneridae</taxon>
        <taxon>Pentapetalae</taxon>
        <taxon>rosids</taxon>
        <taxon>fabids</taxon>
        <taxon>Fabales</taxon>
        <taxon>Fabaceae</taxon>
        <taxon>Papilionoideae</taxon>
        <taxon>50 kb inversion clade</taxon>
        <taxon>NPAAA clade</taxon>
        <taxon>indigoferoid/millettioid clade</taxon>
        <taxon>Phaseoleae</taxon>
        <taxon>Mucuna</taxon>
    </lineage>
</organism>
<reference evidence="1" key="1">
    <citation type="submission" date="2018-05" db="EMBL/GenBank/DDBJ databases">
        <title>Draft genome of Mucuna pruriens seed.</title>
        <authorList>
            <person name="Nnadi N.E."/>
            <person name="Vos R."/>
            <person name="Hasami M.H."/>
            <person name="Devisetty U.K."/>
            <person name="Aguiy J.C."/>
        </authorList>
    </citation>
    <scope>NUCLEOTIDE SEQUENCE [LARGE SCALE GENOMIC DNA]</scope>
    <source>
        <strain evidence="1">JCA_2017</strain>
    </source>
</reference>
<evidence type="ECO:0000313" key="1">
    <source>
        <dbReference type="EMBL" id="RDX66173.1"/>
    </source>
</evidence>
<proteinExistence type="predicted"/>
<sequence length="60" mass="6864">MAVREQSKFEKWMKKVLAAFFQTEPTLCHPSSLGVASSSSLILVHQQGIHKNKQYTKFIK</sequence>
<accession>A0A371EJD8</accession>
<protein>
    <submittedName>
        <fullName evidence="1">Uncharacterized protein</fullName>
    </submittedName>
</protein>
<name>A0A371EJD8_MUCPR</name>
<keyword evidence="2" id="KW-1185">Reference proteome</keyword>
<dbReference type="AlphaFoldDB" id="A0A371EJD8"/>
<dbReference type="EMBL" id="QJKJ01013562">
    <property type="protein sequence ID" value="RDX66173.1"/>
    <property type="molecule type" value="Genomic_DNA"/>
</dbReference>